<proteinExistence type="predicted"/>
<protein>
    <recommendedName>
        <fullName evidence="2">Meiotically up-regulated protein Msb1/Mug8 domain-containing protein</fullName>
    </recommendedName>
</protein>
<feature type="compositionally biased region" description="Low complexity" evidence="1">
    <location>
        <begin position="29"/>
        <end position="48"/>
    </location>
</feature>
<dbReference type="AlphaFoldDB" id="A0A4C2E1X6"/>
<feature type="region of interest" description="Disordered" evidence="1">
    <location>
        <begin position="692"/>
        <end position="876"/>
    </location>
</feature>
<feature type="compositionally biased region" description="Low complexity" evidence="1">
    <location>
        <begin position="102"/>
        <end position="115"/>
    </location>
</feature>
<dbReference type="Proteomes" id="UP000301737">
    <property type="component" value="Unassembled WGS sequence"/>
</dbReference>
<evidence type="ECO:0000313" key="4">
    <source>
        <dbReference type="Proteomes" id="UP000301737"/>
    </source>
</evidence>
<feature type="compositionally biased region" description="Basic and acidic residues" evidence="1">
    <location>
        <begin position="692"/>
        <end position="720"/>
    </location>
</feature>
<organism evidence="3 4">
    <name type="scientific">Zygosaccharomyces mellis</name>
    <dbReference type="NCBI Taxonomy" id="42258"/>
    <lineage>
        <taxon>Eukaryota</taxon>
        <taxon>Fungi</taxon>
        <taxon>Dikarya</taxon>
        <taxon>Ascomycota</taxon>
        <taxon>Saccharomycotina</taxon>
        <taxon>Saccharomycetes</taxon>
        <taxon>Saccharomycetales</taxon>
        <taxon>Saccharomycetaceae</taxon>
        <taxon>Zygosaccharomyces</taxon>
    </lineage>
</organism>
<accession>A0A4C2E1X6</accession>
<dbReference type="OrthoDB" id="3362494at2759"/>
<feature type="region of interest" description="Disordered" evidence="1">
    <location>
        <begin position="618"/>
        <end position="639"/>
    </location>
</feature>
<feature type="region of interest" description="Disordered" evidence="1">
    <location>
        <begin position="1"/>
        <end position="115"/>
    </location>
</feature>
<evidence type="ECO:0000259" key="2">
    <source>
        <dbReference type="Pfam" id="PF08101"/>
    </source>
</evidence>
<gene>
    <name evidence="3" type="ORF">ZYGM_004783</name>
</gene>
<dbReference type="Pfam" id="PF08101">
    <property type="entry name" value="Msb1-Mug8_dom"/>
    <property type="match status" value="1"/>
</dbReference>
<sequence>MFKNFKARVRSGSSQLKNGSVHGLDKLAKNSSKRSTSGSVSSTSSNNGESRRGGHKGTTDQQRSVSAPGSSQPGYQARFTYDNKTNRKAFRPPPVGIENNLSYSPVPSSSSFPTSAPYNLQEHGYSPNSSAMTSNTIHYVYDNAVYDPNDTEFNIFAKQDGITPCSSRLVVQCLTSAFKESISQVGDTKVLQQVVKPNLHHFSKEEVQEVKRLLCKLFPHDGCTLKEQALKKSIRESFGDNVIRLTVALRIIWSSFPNGIIPWESYYKFTKWESQTGFPPESFHFRFSKFLPDRSYTFCTFAFLEFLLCILLQKNKLMLDKSIQMDLIFTAGATAFVRDPSYCSPANEETPPVIRSYYQRGNALHRLFVGYIRSLNHERKMTDVYLLDIFQIEQYPPKPYKARSAKALTLTIPKGNPNGNDFTALITQAASAKKRFYASSSSFSRIENAFLDQFEEQTLRVIMSFFSESSNRYITTFDDGFNAEFLQGASKRNKAHNRKGSDDDNMAATWLQVAKEQNGFDELLDVLENNHMPEGGTLALGAPAATMGATPHRDRKDDTKSTVRIGKTDITEWIINSWKYEMFMSRVQNTLLIKLTKKVDECNWLVLSCEENVNMNPKAIPPPAKHPPVPKERPHRLQQPKGVIRESTAISLPSVREFVPTDLPNLPVDIPIPETIPEAIPESNPGFKQKIEGEQQKSITEQKNETNPKHGEQQKQKANPESRPMVVSKPTAVPKPMAEQKVMAGPKPVTGPKFVSESKPTAVPKSMADPKIMAGSKPTTEPKSVTGPKPTIESKPVTELEPTAEPELVSEHPKRPSNGLNSGTTVEPFKQLPAESTEPPLPSNETLIAKLNSVDVPPSVNDTSYEKEGNRTARNSHNVLGDLLESCYTGSEVEAVN</sequence>
<reference evidence="3 4" key="1">
    <citation type="submission" date="2019-01" db="EMBL/GenBank/DDBJ databases">
        <title>Draft Genome Sequencing of Zygosaccharomyces mellis Ca-7.</title>
        <authorList>
            <person name="Shiwa Y."/>
            <person name="Kanesaki Y."/>
            <person name="Ishige T."/>
            <person name="Mura K."/>
            <person name="Hori T."/>
            <person name="Tamura T."/>
        </authorList>
    </citation>
    <scope>NUCLEOTIDE SEQUENCE [LARGE SCALE GENOMIC DNA]</scope>
    <source>
        <strain evidence="3 4">Ca-7</strain>
    </source>
</reference>
<name>A0A4C2E1X6_9SACH</name>
<keyword evidence="4" id="KW-1185">Reference proteome</keyword>
<comment type="caution">
    <text evidence="3">The sequence shown here is derived from an EMBL/GenBank/DDBJ whole genome shotgun (WGS) entry which is preliminary data.</text>
</comment>
<evidence type="ECO:0000313" key="3">
    <source>
        <dbReference type="EMBL" id="GCE97723.1"/>
    </source>
</evidence>
<feature type="domain" description="Meiotically up-regulated protein Msb1/Mug8" evidence="2">
    <location>
        <begin position="199"/>
        <end position="608"/>
    </location>
</feature>
<dbReference type="InterPro" id="IPR012965">
    <property type="entry name" value="Msb1/Mug8_dom"/>
</dbReference>
<dbReference type="EMBL" id="BIMX01000002">
    <property type="protein sequence ID" value="GCE97723.1"/>
    <property type="molecule type" value="Genomic_DNA"/>
</dbReference>
<feature type="compositionally biased region" description="Polar residues" evidence="1">
    <location>
        <begin position="59"/>
        <end position="74"/>
    </location>
</feature>
<evidence type="ECO:0000256" key="1">
    <source>
        <dbReference type="SAM" id="MobiDB-lite"/>
    </source>
</evidence>